<evidence type="ECO:0000256" key="5">
    <source>
        <dbReference type="ARBA" id="ARBA00022857"/>
    </source>
</evidence>
<evidence type="ECO:0000259" key="9">
    <source>
        <dbReference type="PROSITE" id="PS51330"/>
    </source>
</evidence>
<comment type="catalytic activity">
    <reaction evidence="7">
        <text>(6S)-5,6,7,8-tetrahydrofolate + NADP(+) = 7,8-dihydrofolate + NADPH + H(+)</text>
        <dbReference type="Rhea" id="RHEA:15009"/>
        <dbReference type="ChEBI" id="CHEBI:15378"/>
        <dbReference type="ChEBI" id="CHEBI:57451"/>
        <dbReference type="ChEBI" id="CHEBI:57453"/>
        <dbReference type="ChEBI" id="CHEBI:57783"/>
        <dbReference type="ChEBI" id="CHEBI:58349"/>
        <dbReference type="EC" id="1.5.1.3"/>
    </reaction>
</comment>
<protein>
    <recommendedName>
        <fullName evidence="3 7">Dihydrofolate reductase</fullName>
        <ecNumber evidence="3 7">1.5.1.3</ecNumber>
    </recommendedName>
</protein>
<name>A0ABT9ZA18_9BACI</name>
<dbReference type="RefSeq" id="WP_307335611.1">
    <property type="nucleotide sequence ID" value="NZ_JAUSUD010000001.1"/>
</dbReference>
<keyword evidence="4 7" id="KW-0554">One-carbon metabolism</keyword>
<evidence type="ECO:0000313" key="10">
    <source>
        <dbReference type="EMBL" id="MDQ0228870.1"/>
    </source>
</evidence>
<feature type="domain" description="DHFR" evidence="9">
    <location>
        <begin position="1"/>
        <end position="160"/>
    </location>
</feature>
<organism evidence="10 11">
    <name type="scientific">Metabacillus malikii</name>
    <dbReference type="NCBI Taxonomy" id="1504265"/>
    <lineage>
        <taxon>Bacteria</taxon>
        <taxon>Bacillati</taxon>
        <taxon>Bacillota</taxon>
        <taxon>Bacilli</taxon>
        <taxon>Bacillales</taxon>
        <taxon>Bacillaceae</taxon>
        <taxon>Metabacillus</taxon>
    </lineage>
</organism>
<dbReference type="Gene3D" id="3.40.430.10">
    <property type="entry name" value="Dihydrofolate Reductase, subunit A"/>
    <property type="match status" value="1"/>
</dbReference>
<dbReference type="PIRSF" id="PIRSF000194">
    <property type="entry name" value="DHFR"/>
    <property type="match status" value="1"/>
</dbReference>
<dbReference type="PANTHER" id="PTHR48069">
    <property type="entry name" value="DIHYDROFOLATE REDUCTASE"/>
    <property type="match status" value="1"/>
</dbReference>
<evidence type="ECO:0000256" key="1">
    <source>
        <dbReference type="ARBA" id="ARBA00004903"/>
    </source>
</evidence>
<comment type="similarity">
    <text evidence="2 7 8">Belongs to the dihydrofolate reductase family.</text>
</comment>
<accession>A0ABT9ZA18</accession>
<dbReference type="EC" id="1.5.1.3" evidence="3 7"/>
<proteinExistence type="inferred from homology"/>
<evidence type="ECO:0000256" key="2">
    <source>
        <dbReference type="ARBA" id="ARBA00009539"/>
    </source>
</evidence>
<dbReference type="PRINTS" id="PR00070">
    <property type="entry name" value="DHFR"/>
</dbReference>
<dbReference type="GO" id="GO:0004146">
    <property type="term" value="F:dihydrofolate reductase activity"/>
    <property type="evidence" value="ECO:0007669"/>
    <property type="project" value="UniProtKB-EC"/>
</dbReference>
<dbReference type="InterPro" id="IPR024072">
    <property type="entry name" value="DHFR-like_dom_sf"/>
</dbReference>
<sequence>MISLLVAMDNHRLIGRDNKLPWHLPKDLAYFKRVTMNRKIVMGRKTFESIGKPLPGRDNYVLTRDKSLVIEGCTILHSISEICELSAGTDEEIFVIGGAEIFEEILPISERLYITHIYHQFEGDTFFPKVNDDEWELISREHGQRDEKNPYDFDFVVYERRNNINA</sequence>
<keyword evidence="5 7" id="KW-0521">NADP</keyword>
<evidence type="ECO:0000256" key="4">
    <source>
        <dbReference type="ARBA" id="ARBA00022563"/>
    </source>
</evidence>
<dbReference type="SUPFAM" id="SSF53597">
    <property type="entry name" value="Dihydrofolate reductase-like"/>
    <property type="match status" value="1"/>
</dbReference>
<evidence type="ECO:0000256" key="8">
    <source>
        <dbReference type="RuleBase" id="RU004474"/>
    </source>
</evidence>
<comment type="caution">
    <text evidence="10">The sequence shown here is derived from an EMBL/GenBank/DDBJ whole genome shotgun (WGS) entry which is preliminary data.</text>
</comment>
<evidence type="ECO:0000256" key="3">
    <source>
        <dbReference type="ARBA" id="ARBA00012856"/>
    </source>
</evidence>
<dbReference type="CDD" id="cd00209">
    <property type="entry name" value="DHFR"/>
    <property type="match status" value="1"/>
</dbReference>
<reference evidence="10 11" key="1">
    <citation type="submission" date="2023-07" db="EMBL/GenBank/DDBJ databases">
        <title>Genomic Encyclopedia of Type Strains, Phase IV (KMG-IV): sequencing the most valuable type-strain genomes for metagenomic binning, comparative biology and taxonomic classification.</title>
        <authorList>
            <person name="Goeker M."/>
        </authorList>
    </citation>
    <scope>NUCLEOTIDE SEQUENCE [LARGE SCALE GENOMIC DNA]</scope>
    <source>
        <strain evidence="10 11">DSM 29005</strain>
    </source>
</reference>
<dbReference type="PROSITE" id="PS00075">
    <property type="entry name" value="DHFR_1"/>
    <property type="match status" value="1"/>
</dbReference>
<dbReference type="InterPro" id="IPR017925">
    <property type="entry name" value="DHFR_CS"/>
</dbReference>
<evidence type="ECO:0000313" key="11">
    <source>
        <dbReference type="Proteomes" id="UP001234495"/>
    </source>
</evidence>
<comment type="pathway">
    <text evidence="1 7">Cofactor biosynthesis; tetrahydrofolate biosynthesis; 5,6,7,8-tetrahydrofolate from 7,8-dihydrofolate: step 1/1.</text>
</comment>
<keyword evidence="6 7" id="KW-0560">Oxidoreductase</keyword>
<comment type="function">
    <text evidence="7">Key enzyme in folate metabolism. Catalyzes an essential reaction for de novo glycine and purine synthesis, and for DNA precursor synthesis.</text>
</comment>
<dbReference type="InterPro" id="IPR001796">
    <property type="entry name" value="DHFR_dom"/>
</dbReference>
<gene>
    <name evidence="10" type="ORF">J2S19_000120</name>
</gene>
<keyword evidence="11" id="KW-1185">Reference proteome</keyword>
<dbReference type="PANTHER" id="PTHR48069:SF3">
    <property type="entry name" value="DIHYDROFOLATE REDUCTASE"/>
    <property type="match status" value="1"/>
</dbReference>
<dbReference type="InterPro" id="IPR012259">
    <property type="entry name" value="DHFR"/>
</dbReference>
<evidence type="ECO:0000256" key="7">
    <source>
        <dbReference type="PIRNR" id="PIRNR000194"/>
    </source>
</evidence>
<dbReference type="Pfam" id="PF00186">
    <property type="entry name" value="DHFR_1"/>
    <property type="match status" value="1"/>
</dbReference>
<dbReference type="EMBL" id="JAUSUD010000001">
    <property type="protein sequence ID" value="MDQ0228870.1"/>
    <property type="molecule type" value="Genomic_DNA"/>
</dbReference>
<evidence type="ECO:0000256" key="6">
    <source>
        <dbReference type="ARBA" id="ARBA00023002"/>
    </source>
</evidence>
<dbReference type="Proteomes" id="UP001234495">
    <property type="component" value="Unassembled WGS sequence"/>
</dbReference>
<dbReference type="PROSITE" id="PS51330">
    <property type="entry name" value="DHFR_2"/>
    <property type="match status" value="1"/>
</dbReference>